<keyword evidence="1" id="KW-0812">Transmembrane</keyword>
<sequence length="656" mass="73252">MSTATNDNVHIGRWTDWDRGRVLGSTITLPTTQGAFLIAFLALYIRFAGNQLWNILCFFLHQHRSTIQARDGHHHQLQALLRNALVDTSTIWETVKLTYLWRSKTTSAVRKSLLVLFFATLNWVGFAVAGIFSSRVALAGNLALRNPGTCGWMSIDLSGLSTELPTEAAQRINAMYVFGRRSAKLGMDYSASCYANTTEGMPATCRMFARANIPSTIDRSAPCPFANNLCNGPAVQLDSGLVDSSKFGLNTRQQEKIQFRRQTTCALIPTNRFVSDWTREAPVPRQRWDVAIDDSYLYYSYGQNTQVIAYNWAQARTNYSFVRSNASFLTQKDSYDLGCTATFAGNLTDAALLSSFVPRKELAVDSGDLTLLMLSNQAQYLGPVVDTWFSASSTEDNRNLGLASTVNASVYYPDSLISTMGCIEKYQYCNNDVCTPLDGYYTVSPDQDNGLHMNTRQRAVFRIMLKAAWSSKIKFLSQLVGAEGLLAQQFVEEHSGGLASAPVYPDQWKQEVENMHNISLAVLQQKVADYANQPYMETQPGIGVEKFIIPPGSPEEAELCNQIKIRSTSHTSFSLFGTILILLVGGLIILINIWLPAIVFRLRDKERVREEYKAHDWWDSGTLQIQRAAYESQGIGPWEGAARYVPVTALFESRPE</sequence>
<name>A0A6A6UEB3_9PEZI</name>
<organism evidence="2 3">
    <name type="scientific">Microthyrium microscopicum</name>
    <dbReference type="NCBI Taxonomy" id="703497"/>
    <lineage>
        <taxon>Eukaryota</taxon>
        <taxon>Fungi</taxon>
        <taxon>Dikarya</taxon>
        <taxon>Ascomycota</taxon>
        <taxon>Pezizomycotina</taxon>
        <taxon>Dothideomycetes</taxon>
        <taxon>Dothideomycetes incertae sedis</taxon>
        <taxon>Microthyriales</taxon>
        <taxon>Microthyriaceae</taxon>
        <taxon>Microthyrium</taxon>
    </lineage>
</organism>
<accession>A0A6A6UEB3</accession>
<dbReference type="OrthoDB" id="3540210at2759"/>
<feature type="transmembrane region" description="Helical" evidence="1">
    <location>
        <begin position="573"/>
        <end position="600"/>
    </location>
</feature>
<dbReference type="EMBL" id="MU004234">
    <property type="protein sequence ID" value="KAF2669763.1"/>
    <property type="molecule type" value="Genomic_DNA"/>
</dbReference>
<proteinExistence type="predicted"/>
<protein>
    <submittedName>
        <fullName evidence="2">Uncharacterized protein</fullName>
    </submittedName>
</protein>
<evidence type="ECO:0000313" key="3">
    <source>
        <dbReference type="Proteomes" id="UP000799302"/>
    </source>
</evidence>
<keyword evidence="1" id="KW-1133">Transmembrane helix</keyword>
<dbReference type="AlphaFoldDB" id="A0A6A6UEB3"/>
<gene>
    <name evidence="2" type="ORF">BT63DRAFT_412571</name>
</gene>
<feature type="transmembrane region" description="Helical" evidence="1">
    <location>
        <begin position="112"/>
        <end position="132"/>
    </location>
</feature>
<reference evidence="2" key="1">
    <citation type="journal article" date="2020" name="Stud. Mycol.">
        <title>101 Dothideomycetes genomes: a test case for predicting lifestyles and emergence of pathogens.</title>
        <authorList>
            <person name="Haridas S."/>
            <person name="Albert R."/>
            <person name="Binder M."/>
            <person name="Bloem J."/>
            <person name="Labutti K."/>
            <person name="Salamov A."/>
            <person name="Andreopoulos B."/>
            <person name="Baker S."/>
            <person name="Barry K."/>
            <person name="Bills G."/>
            <person name="Bluhm B."/>
            <person name="Cannon C."/>
            <person name="Castanera R."/>
            <person name="Culley D."/>
            <person name="Daum C."/>
            <person name="Ezra D."/>
            <person name="Gonzalez J."/>
            <person name="Henrissat B."/>
            <person name="Kuo A."/>
            <person name="Liang C."/>
            <person name="Lipzen A."/>
            <person name="Lutzoni F."/>
            <person name="Magnuson J."/>
            <person name="Mondo S."/>
            <person name="Nolan M."/>
            <person name="Ohm R."/>
            <person name="Pangilinan J."/>
            <person name="Park H.-J."/>
            <person name="Ramirez L."/>
            <person name="Alfaro M."/>
            <person name="Sun H."/>
            <person name="Tritt A."/>
            <person name="Yoshinaga Y."/>
            <person name="Zwiers L.-H."/>
            <person name="Turgeon B."/>
            <person name="Goodwin S."/>
            <person name="Spatafora J."/>
            <person name="Crous P."/>
            <person name="Grigoriev I."/>
        </authorList>
    </citation>
    <scope>NUCLEOTIDE SEQUENCE</scope>
    <source>
        <strain evidence="2">CBS 115976</strain>
    </source>
</reference>
<dbReference type="Proteomes" id="UP000799302">
    <property type="component" value="Unassembled WGS sequence"/>
</dbReference>
<keyword evidence="3" id="KW-1185">Reference proteome</keyword>
<evidence type="ECO:0000313" key="2">
    <source>
        <dbReference type="EMBL" id="KAF2669763.1"/>
    </source>
</evidence>
<evidence type="ECO:0000256" key="1">
    <source>
        <dbReference type="SAM" id="Phobius"/>
    </source>
</evidence>
<keyword evidence="1" id="KW-0472">Membrane</keyword>